<gene>
    <name evidence="1" type="ORF">PRECH8_06190</name>
</gene>
<dbReference type="RefSeq" id="WP_242457409.1">
    <property type="nucleotide sequence ID" value="NZ_BMAQ01000005.1"/>
</dbReference>
<keyword evidence="2" id="KW-1185">Reference proteome</keyword>
<dbReference type="Proteomes" id="UP000654993">
    <property type="component" value="Unassembled WGS sequence"/>
</dbReference>
<reference evidence="1" key="1">
    <citation type="submission" date="2020-08" db="EMBL/GenBank/DDBJ databases">
        <authorList>
            <person name="Uke A."/>
            <person name="Chhe C."/>
            <person name="Baramee S."/>
            <person name="Kosugi A."/>
        </authorList>
    </citation>
    <scope>NUCLEOTIDE SEQUENCE</scope>
    <source>
        <strain evidence="1">DA-C8</strain>
    </source>
</reference>
<proteinExistence type="predicted"/>
<dbReference type="AlphaFoldDB" id="A0A916QE00"/>
<evidence type="ECO:0000313" key="1">
    <source>
        <dbReference type="EMBL" id="GFR37323.1"/>
    </source>
</evidence>
<organism evidence="1 2">
    <name type="scientific">Insulibacter thermoxylanivorax</name>
    <dbReference type="NCBI Taxonomy" id="2749268"/>
    <lineage>
        <taxon>Bacteria</taxon>
        <taxon>Bacillati</taxon>
        <taxon>Bacillota</taxon>
        <taxon>Bacilli</taxon>
        <taxon>Bacillales</taxon>
        <taxon>Paenibacillaceae</taxon>
        <taxon>Insulibacter</taxon>
    </lineage>
</organism>
<sequence length="138" mass="16372">MRNLYESVKVLKDIDKLIKLIEHHFPFNGSRINWCQTEMHYHKKSNKESLFADTKEFIVELREKYLKDNVNVIYLGDNLTEYGYQFDLGDIDQHIDYLLGIPQHHYFVLKDVNWCICISFESYLDFGFSVLSEPKIGG</sequence>
<accession>A0A916QE00</accession>
<evidence type="ECO:0000313" key="2">
    <source>
        <dbReference type="Proteomes" id="UP000654993"/>
    </source>
</evidence>
<dbReference type="EMBL" id="BMAQ01000005">
    <property type="protein sequence ID" value="GFR37323.1"/>
    <property type="molecule type" value="Genomic_DNA"/>
</dbReference>
<reference evidence="1" key="2">
    <citation type="journal article" date="2021" name="Data Brief">
        <title>Draft genome sequence data of the facultative, thermophilic, xylanolytic bacterium Paenibacillus sp. strain DA-C8.</title>
        <authorList>
            <person name="Chhe C."/>
            <person name="Uke A."/>
            <person name="Baramee S."/>
            <person name="Ungkulpasvich U."/>
            <person name="Tachaapaikoon C."/>
            <person name="Pason P."/>
            <person name="Waeonukul R."/>
            <person name="Ratanakhanokchai K."/>
            <person name="Kosugi A."/>
        </authorList>
    </citation>
    <scope>NUCLEOTIDE SEQUENCE</scope>
    <source>
        <strain evidence="1">DA-C8</strain>
    </source>
</reference>
<name>A0A916QE00_9BACL</name>
<protein>
    <submittedName>
        <fullName evidence="1">Uncharacterized protein</fullName>
    </submittedName>
</protein>
<comment type="caution">
    <text evidence="1">The sequence shown here is derived from an EMBL/GenBank/DDBJ whole genome shotgun (WGS) entry which is preliminary data.</text>
</comment>